<dbReference type="OrthoDB" id="5369347at2759"/>
<name>A0A9P9GYN7_FUSRE</name>
<evidence type="ECO:0000313" key="2">
    <source>
        <dbReference type="Proteomes" id="UP000720189"/>
    </source>
</evidence>
<proteinExistence type="predicted"/>
<evidence type="ECO:0000313" key="1">
    <source>
        <dbReference type="EMBL" id="KAH7247247.1"/>
    </source>
</evidence>
<protein>
    <submittedName>
        <fullName evidence="1">Uncharacterized protein</fullName>
    </submittedName>
</protein>
<sequence>MDPDDDDATRASVESDVYLAKRFLERTWERACRCEKEGEENDAEQTSQDEQQGRGLLDIADYWRNLEVPDSIGNASPRAEADANDLAHLNWSSILSGGGSCPKLDIQSPQFGAYVFFLGISHIRRTTTYLTSSERRTWINELLLPAIRHCCPPDVTQHHPRSFDGVESKAYSRKRETCGGMVHNKMDMHHYLPHEYLQQVWHYRNQHTERPEHAIFRGMFIVLSAKNIKLEAKSPTLQRCRPQVVNHLQQLLDWSKANLSNTWVDVGIEDTAFSEKCTFLFKSRCLKSWAHTMRNSTDQPLMSSEHFNWNLTSQAGSARMETRRSHPLRKGGIAYAQRYNVNKDLFSTASKRDGGLFSEPNLEGLTCPISLLDAWIVAARQYRNAGLATSAKSEPKLKRFRKALQAMKARIGFALPVLFLYIEQCQINSTPWQ</sequence>
<gene>
    <name evidence="1" type="ORF">BKA55DRAFT_701570</name>
</gene>
<organism evidence="1 2">
    <name type="scientific">Fusarium redolens</name>
    <dbReference type="NCBI Taxonomy" id="48865"/>
    <lineage>
        <taxon>Eukaryota</taxon>
        <taxon>Fungi</taxon>
        <taxon>Dikarya</taxon>
        <taxon>Ascomycota</taxon>
        <taxon>Pezizomycotina</taxon>
        <taxon>Sordariomycetes</taxon>
        <taxon>Hypocreomycetidae</taxon>
        <taxon>Hypocreales</taxon>
        <taxon>Nectriaceae</taxon>
        <taxon>Fusarium</taxon>
        <taxon>Fusarium redolens species complex</taxon>
    </lineage>
</organism>
<dbReference type="RefSeq" id="XP_046047830.1">
    <property type="nucleotide sequence ID" value="XM_046200601.1"/>
</dbReference>
<comment type="caution">
    <text evidence="1">The sequence shown here is derived from an EMBL/GenBank/DDBJ whole genome shotgun (WGS) entry which is preliminary data.</text>
</comment>
<dbReference type="Proteomes" id="UP000720189">
    <property type="component" value="Unassembled WGS sequence"/>
</dbReference>
<keyword evidence="2" id="KW-1185">Reference proteome</keyword>
<reference evidence="1" key="1">
    <citation type="journal article" date="2021" name="Nat. Commun.">
        <title>Genetic determinants of endophytism in the Arabidopsis root mycobiome.</title>
        <authorList>
            <person name="Mesny F."/>
            <person name="Miyauchi S."/>
            <person name="Thiergart T."/>
            <person name="Pickel B."/>
            <person name="Atanasova L."/>
            <person name="Karlsson M."/>
            <person name="Huettel B."/>
            <person name="Barry K.W."/>
            <person name="Haridas S."/>
            <person name="Chen C."/>
            <person name="Bauer D."/>
            <person name="Andreopoulos W."/>
            <person name="Pangilinan J."/>
            <person name="LaButti K."/>
            <person name="Riley R."/>
            <person name="Lipzen A."/>
            <person name="Clum A."/>
            <person name="Drula E."/>
            <person name="Henrissat B."/>
            <person name="Kohler A."/>
            <person name="Grigoriev I.V."/>
            <person name="Martin F.M."/>
            <person name="Hacquard S."/>
        </authorList>
    </citation>
    <scope>NUCLEOTIDE SEQUENCE</scope>
    <source>
        <strain evidence="1">MPI-CAGE-AT-0023</strain>
    </source>
</reference>
<dbReference type="AlphaFoldDB" id="A0A9P9GYN7"/>
<accession>A0A9P9GYN7</accession>
<dbReference type="GeneID" id="70230555"/>
<dbReference type="EMBL" id="JAGMUX010000010">
    <property type="protein sequence ID" value="KAH7247247.1"/>
    <property type="molecule type" value="Genomic_DNA"/>
</dbReference>